<evidence type="ECO:0000313" key="1">
    <source>
        <dbReference type="EMBL" id="KAK4125929.1"/>
    </source>
</evidence>
<dbReference type="RefSeq" id="XP_062649700.1">
    <property type="nucleotide sequence ID" value="XM_062796126.1"/>
</dbReference>
<comment type="caution">
    <text evidence="1">The sequence shown here is derived from an EMBL/GenBank/DDBJ whole genome shotgun (WGS) entry which is preliminary data.</text>
</comment>
<keyword evidence="2" id="KW-1185">Reference proteome</keyword>
<accession>A0AAN6U442</accession>
<reference evidence="1" key="1">
    <citation type="journal article" date="2023" name="Mol. Phylogenet. Evol.">
        <title>Genome-scale phylogeny and comparative genomics of the fungal order Sordariales.</title>
        <authorList>
            <person name="Hensen N."/>
            <person name="Bonometti L."/>
            <person name="Westerberg I."/>
            <person name="Brannstrom I.O."/>
            <person name="Guillou S."/>
            <person name="Cros-Aarteil S."/>
            <person name="Calhoun S."/>
            <person name="Haridas S."/>
            <person name="Kuo A."/>
            <person name="Mondo S."/>
            <person name="Pangilinan J."/>
            <person name="Riley R."/>
            <person name="LaButti K."/>
            <person name="Andreopoulos B."/>
            <person name="Lipzen A."/>
            <person name="Chen C."/>
            <person name="Yan M."/>
            <person name="Daum C."/>
            <person name="Ng V."/>
            <person name="Clum A."/>
            <person name="Steindorff A."/>
            <person name="Ohm R.A."/>
            <person name="Martin F."/>
            <person name="Silar P."/>
            <person name="Natvig D.O."/>
            <person name="Lalanne C."/>
            <person name="Gautier V."/>
            <person name="Ament-Velasquez S.L."/>
            <person name="Kruys A."/>
            <person name="Hutchinson M.I."/>
            <person name="Powell A.J."/>
            <person name="Barry K."/>
            <person name="Miller A.N."/>
            <person name="Grigoriev I.V."/>
            <person name="Debuchy R."/>
            <person name="Gladieux P."/>
            <person name="Hiltunen Thoren M."/>
            <person name="Johannesson H."/>
        </authorList>
    </citation>
    <scope>NUCLEOTIDE SEQUENCE</scope>
    <source>
        <strain evidence="1">CBS 731.68</strain>
    </source>
</reference>
<reference evidence="1" key="2">
    <citation type="submission" date="2023-05" db="EMBL/GenBank/DDBJ databases">
        <authorList>
            <consortium name="Lawrence Berkeley National Laboratory"/>
            <person name="Steindorff A."/>
            <person name="Hensen N."/>
            <person name="Bonometti L."/>
            <person name="Westerberg I."/>
            <person name="Brannstrom I.O."/>
            <person name="Guillou S."/>
            <person name="Cros-Aarteil S."/>
            <person name="Calhoun S."/>
            <person name="Haridas S."/>
            <person name="Kuo A."/>
            <person name="Mondo S."/>
            <person name="Pangilinan J."/>
            <person name="Riley R."/>
            <person name="Labutti K."/>
            <person name="Andreopoulos B."/>
            <person name="Lipzen A."/>
            <person name="Chen C."/>
            <person name="Yanf M."/>
            <person name="Daum C."/>
            <person name="Ng V."/>
            <person name="Clum A."/>
            <person name="Ohm R."/>
            <person name="Martin F."/>
            <person name="Silar P."/>
            <person name="Natvig D."/>
            <person name="Lalanne C."/>
            <person name="Gautier V."/>
            <person name="Ament-Velasquez S.L."/>
            <person name="Kruys A."/>
            <person name="Hutchinson M.I."/>
            <person name="Powell A.J."/>
            <person name="Barry K."/>
            <person name="Miller A.N."/>
            <person name="Grigoriev I.V."/>
            <person name="Debuchy R."/>
            <person name="Gladieux P."/>
            <person name="Thoren M.H."/>
            <person name="Johannesson H."/>
        </authorList>
    </citation>
    <scope>NUCLEOTIDE SEQUENCE</scope>
    <source>
        <strain evidence="1">CBS 731.68</strain>
    </source>
</reference>
<protein>
    <recommendedName>
        <fullName evidence="3">Aminoglycoside phosphotransferase domain-containing protein</fullName>
    </recommendedName>
</protein>
<dbReference type="AlphaFoldDB" id="A0AAN6U442"/>
<dbReference type="GO" id="GO:0005739">
    <property type="term" value="C:mitochondrion"/>
    <property type="evidence" value="ECO:0007669"/>
    <property type="project" value="TreeGrafter"/>
</dbReference>
<proteinExistence type="predicted"/>
<dbReference type="PANTHER" id="PTHR36091">
    <property type="entry name" value="ALTERED INHERITANCE OF MITOCHONDRIA PROTEIN 9, MITOCHONDRIAL"/>
    <property type="match status" value="1"/>
</dbReference>
<dbReference type="InterPro" id="IPR051035">
    <property type="entry name" value="Mito_inheritance_9"/>
</dbReference>
<evidence type="ECO:0008006" key="3">
    <source>
        <dbReference type="Google" id="ProtNLM"/>
    </source>
</evidence>
<evidence type="ECO:0000313" key="2">
    <source>
        <dbReference type="Proteomes" id="UP001302602"/>
    </source>
</evidence>
<dbReference type="GeneID" id="87832894"/>
<dbReference type="EMBL" id="MU853225">
    <property type="protein sequence ID" value="KAK4125929.1"/>
    <property type="molecule type" value="Genomic_DNA"/>
</dbReference>
<gene>
    <name evidence="1" type="ORF">N657DRAFT_678956</name>
</gene>
<sequence length="105" mass="11779">MNELARFAASLIAADRCVHVQECPDGFHDKAYLFRTNYGREVICKVPNPNAGVVHHTIASEVVTMHYVRNLLSTPASMVLAWNYRAESNAVGAEYIIMKRPKAYP</sequence>
<name>A0AAN6U442_9PEZI</name>
<organism evidence="1 2">
    <name type="scientific">Parathielavia appendiculata</name>
    <dbReference type="NCBI Taxonomy" id="2587402"/>
    <lineage>
        <taxon>Eukaryota</taxon>
        <taxon>Fungi</taxon>
        <taxon>Dikarya</taxon>
        <taxon>Ascomycota</taxon>
        <taxon>Pezizomycotina</taxon>
        <taxon>Sordariomycetes</taxon>
        <taxon>Sordariomycetidae</taxon>
        <taxon>Sordariales</taxon>
        <taxon>Chaetomiaceae</taxon>
        <taxon>Parathielavia</taxon>
    </lineage>
</organism>
<dbReference type="Proteomes" id="UP001302602">
    <property type="component" value="Unassembled WGS sequence"/>
</dbReference>
<dbReference type="PANTHER" id="PTHR36091:SF1">
    <property type="entry name" value="ALTERED INHERITANCE OF MITOCHONDRIA PROTEIN 9, MITOCHONDRIAL"/>
    <property type="match status" value="1"/>
</dbReference>